<keyword evidence="2" id="KW-1185">Reference proteome</keyword>
<dbReference type="EMBL" id="ADVR01000036">
    <property type="protein sequence ID" value="EFO80876.1"/>
    <property type="molecule type" value="Genomic_DNA"/>
</dbReference>
<name>E1ID44_9CHLR</name>
<dbReference type="HOGENOM" id="CLU_526612_0_0_0"/>
<dbReference type="InterPro" id="IPR017853">
    <property type="entry name" value="GH"/>
</dbReference>
<gene>
    <name evidence="1" type="ORF">OSCT_1245</name>
</gene>
<proteinExistence type="predicted"/>
<dbReference type="SUPFAM" id="SSF51445">
    <property type="entry name" value="(Trans)glycosidases"/>
    <property type="match status" value="1"/>
</dbReference>
<evidence type="ECO:0000313" key="1">
    <source>
        <dbReference type="EMBL" id="EFO80876.1"/>
    </source>
</evidence>
<protein>
    <recommendedName>
        <fullName evidence="3">Glycoside hydrolase family 5 domain-containing protein</fullName>
    </recommendedName>
</protein>
<dbReference type="AlphaFoldDB" id="E1ID44"/>
<dbReference type="Gene3D" id="3.20.20.80">
    <property type="entry name" value="Glycosidases"/>
    <property type="match status" value="1"/>
</dbReference>
<dbReference type="Proteomes" id="UP000054010">
    <property type="component" value="Unassembled WGS sequence"/>
</dbReference>
<comment type="caution">
    <text evidence="1">The sequence shown here is derived from an EMBL/GenBank/DDBJ whole genome shotgun (WGS) entry which is preliminary data.</text>
</comment>
<accession>E1ID44</accession>
<organism evidence="1 2">
    <name type="scientific">Oscillochloris trichoides DG-6</name>
    <dbReference type="NCBI Taxonomy" id="765420"/>
    <lineage>
        <taxon>Bacteria</taxon>
        <taxon>Bacillati</taxon>
        <taxon>Chloroflexota</taxon>
        <taxon>Chloroflexia</taxon>
        <taxon>Chloroflexales</taxon>
        <taxon>Chloroflexineae</taxon>
        <taxon>Oscillochloridaceae</taxon>
        <taxon>Oscillochloris</taxon>
    </lineage>
</organism>
<evidence type="ECO:0000313" key="2">
    <source>
        <dbReference type="Proteomes" id="UP000054010"/>
    </source>
</evidence>
<evidence type="ECO:0008006" key="3">
    <source>
        <dbReference type="Google" id="ProtNLM"/>
    </source>
</evidence>
<reference evidence="1 2" key="1">
    <citation type="journal article" date="2011" name="J. Bacteriol.">
        <title>Draft genome sequence of the anoxygenic filamentous phototrophic bacterium Oscillochloris trichoides subsp. DG-6.</title>
        <authorList>
            <person name="Kuznetsov B.B."/>
            <person name="Ivanovsky R.N."/>
            <person name="Keppen O.I."/>
            <person name="Sukhacheva M.V."/>
            <person name="Bumazhkin B.K."/>
            <person name="Patutina E.O."/>
            <person name="Beletsky A.V."/>
            <person name="Mardanov A.V."/>
            <person name="Baslerov R.V."/>
            <person name="Panteleeva A.N."/>
            <person name="Kolganova T.V."/>
            <person name="Ravin N.V."/>
            <person name="Skryabin K.G."/>
        </authorList>
    </citation>
    <scope>NUCLEOTIDE SEQUENCE [LARGE SCALE GENOMIC DNA]</scope>
    <source>
        <strain evidence="1 2">DG-6</strain>
    </source>
</reference>
<sequence>MRFPHHYIAIHGIILAQSEHTGAITMIQCRVMRPALLLLLFTLLTLQPVAAQSSPAVIRVDQQRHLTLNGPFVGLGAEDDSNLLWSGPNRAAGANPAYDTRHYVNPRLSALRMPLVRKFIDVSWFAPTPNGYDWDNLAMQALYANLALHYRNNTQVMLTIWSLPPWLSANAPTYRNTERQPAIAFPDPEHEEEWVELIIDLLRHLYGMDGSGLHFSNITYIGGPNELESIDASRLVRPYSHLRTRLAEVGLADRVALFGPDSFVEELLIAHNTPGLSPLLDVYDFHYYAAAPFEAGYTAAIDRLVNATATSGKQIWLTEFGELSSKNDDWRSLPIFVISGMNHGLAALLVWNVQDQIYNTSNMPAWGLWGVYESGYALKPAYYAWQMLAAHTPRQGSVYGHTCDRGQCPGLRLAVVGGSGGALSIIAYNLSDSAYPLELDLGDIEVRRPLGRYSLDPSQPLPRSLAIPREAAPPLEGNILRDTLPPGALVVYATDQPRYTASAQAKAGTQSLSFGIK</sequence>
<dbReference type="STRING" id="765420.OSCT_1245"/>